<evidence type="ECO:0000313" key="7">
    <source>
        <dbReference type="EMBL" id="MBI5250517.1"/>
    </source>
</evidence>
<dbReference type="AlphaFoldDB" id="A0A9D6V300"/>
<dbReference type="EMBL" id="JACRDE010000353">
    <property type="protein sequence ID" value="MBI5250517.1"/>
    <property type="molecule type" value="Genomic_DNA"/>
</dbReference>
<evidence type="ECO:0000256" key="4">
    <source>
        <dbReference type="ARBA" id="ARBA00022840"/>
    </source>
</evidence>
<dbReference type="PROSITE" id="PS50893">
    <property type="entry name" value="ABC_TRANSPORTER_2"/>
    <property type="match status" value="1"/>
</dbReference>
<keyword evidence="4 7" id="KW-0067">ATP-binding</keyword>
<dbReference type="SUPFAM" id="SSF52540">
    <property type="entry name" value="P-loop containing nucleoside triphosphate hydrolases"/>
    <property type="match status" value="1"/>
</dbReference>
<evidence type="ECO:0000313" key="8">
    <source>
        <dbReference type="Proteomes" id="UP000807825"/>
    </source>
</evidence>
<dbReference type="InterPro" id="IPR003593">
    <property type="entry name" value="AAA+_ATPase"/>
</dbReference>
<keyword evidence="3" id="KW-0547">Nucleotide-binding</keyword>
<evidence type="ECO:0000256" key="3">
    <source>
        <dbReference type="ARBA" id="ARBA00022741"/>
    </source>
</evidence>
<dbReference type="GO" id="GO:0016887">
    <property type="term" value="F:ATP hydrolysis activity"/>
    <property type="evidence" value="ECO:0007669"/>
    <property type="project" value="InterPro"/>
</dbReference>
<keyword evidence="5" id="KW-0029">Amino-acid transport</keyword>
<comment type="similarity">
    <text evidence="1">Belongs to the ABC transporter superfamily.</text>
</comment>
<evidence type="ECO:0000256" key="2">
    <source>
        <dbReference type="ARBA" id="ARBA00022448"/>
    </source>
</evidence>
<dbReference type="InterPro" id="IPR017871">
    <property type="entry name" value="ABC_transporter-like_CS"/>
</dbReference>
<dbReference type="InterPro" id="IPR052156">
    <property type="entry name" value="BCAA_Transport_ATP-bd_LivF"/>
</dbReference>
<dbReference type="PANTHER" id="PTHR43820">
    <property type="entry name" value="HIGH-AFFINITY BRANCHED-CHAIN AMINO ACID TRANSPORT ATP-BINDING PROTEIN LIVF"/>
    <property type="match status" value="1"/>
</dbReference>
<evidence type="ECO:0000259" key="6">
    <source>
        <dbReference type="PROSITE" id="PS50893"/>
    </source>
</evidence>
<dbReference type="Gene3D" id="3.40.50.300">
    <property type="entry name" value="P-loop containing nucleotide triphosphate hydrolases"/>
    <property type="match status" value="1"/>
</dbReference>
<organism evidence="7 8">
    <name type="scientific">Desulfomonile tiedjei</name>
    <dbReference type="NCBI Taxonomy" id="2358"/>
    <lineage>
        <taxon>Bacteria</taxon>
        <taxon>Pseudomonadati</taxon>
        <taxon>Thermodesulfobacteriota</taxon>
        <taxon>Desulfomonilia</taxon>
        <taxon>Desulfomonilales</taxon>
        <taxon>Desulfomonilaceae</taxon>
        <taxon>Desulfomonile</taxon>
    </lineage>
</organism>
<evidence type="ECO:0000256" key="1">
    <source>
        <dbReference type="ARBA" id="ARBA00005417"/>
    </source>
</evidence>
<name>A0A9D6V300_9BACT</name>
<proteinExistence type="inferred from homology"/>
<sequence length="234" mass="25917">MQLEVRNINTFYGLSHILFDVSLDVDQGEVVVLLGRNGAGKTTTMRSIMGLTPPKSGRVIFKGKDVTGLAPFRVARLGMGFVPEDRRIFPDLTVHANLEVGHKGSGGKTNKWNYDRIYGFFPRLDELSNRRGGTLSGGEQQMLTIARTLIGDPDLILLDEPSEGLAPIVVKMLGGFIDTMKREGVTILLSEQNVKFALKHSDRAYIVDNGHIKYQGSVAELEKDEDIKKRYLAV</sequence>
<dbReference type="GO" id="GO:0015658">
    <property type="term" value="F:branched-chain amino acid transmembrane transporter activity"/>
    <property type="evidence" value="ECO:0007669"/>
    <property type="project" value="TreeGrafter"/>
</dbReference>
<dbReference type="InterPro" id="IPR027417">
    <property type="entry name" value="P-loop_NTPase"/>
</dbReference>
<evidence type="ECO:0000256" key="5">
    <source>
        <dbReference type="ARBA" id="ARBA00022970"/>
    </source>
</evidence>
<dbReference type="GO" id="GO:0005524">
    <property type="term" value="F:ATP binding"/>
    <property type="evidence" value="ECO:0007669"/>
    <property type="project" value="UniProtKB-KW"/>
</dbReference>
<comment type="caution">
    <text evidence="7">The sequence shown here is derived from an EMBL/GenBank/DDBJ whole genome shotgun (WGS) entry which is preliminary data.</text>
</comment>
<dbReference type="PROSITE" id="PS00211">
    <property type="entry name" value="ABC_TRANSPORTER_1"/>
    <property type="match status" value="1"/>
</dbReference>
<gene>
    <name evidence="7" type="ORF">HY912_13575</name>
</gene>
<dbReference type="CDD" id="cd03224">
    <property type="entry name" value="ABC_TM1139_LivF_branched"/>
    <property type="match status" value="1"/>
</dbReference>
<dbReference type="GO" id="GO:0015807">
    <property type="term" value="P:L-amino acid transport"/>
    <property type="evidence" value="ECO:0007669"/>
    <property type="project" value="TreeGrafter"/>
</dbReference>
<dbReference type="PANTHER" id="PTHR43820:SF2">
    <property type="entry name" value="ABC TRANSPORTER ATP-BINDING PROTEIN"/>
    <property type="match status" value="1"/>
</dbReference>
<protein>
    <submittedName>
        <fullName evidence="7">ABC transporter ATP-binding protein</fullName>
    </submittedName>
</protein>
<dbReference type="InterPro" id="IPR003439">
    <property type="entry name" value="ABC_transporter-like_ATP-bd"/>
</dbReference>
<dbReference type="SMART" id="SM00382">
    <property type="entry name" value="AAA"/>
    <property type="match status" value="1"/>
</dbReference>
<dbReference type="Proteomes" id="UP000807825">
    <property type="component" value="Unassembled WGS sequence"/>
</dbReference>
<accession>A0A9D6V300</accession>
<feature type="domain" description="ABC transporter" evidence="6">
    <location>
        <begin position="3"/>
        <end position="234"/>
    </location>
</feature>
<keyword evidence="2" id="KW-0813">Transport</keyword>
<dbReference type="Pfam" id="PF00005">
    <property type="entry name" value="ABC_tran"/>
    <property type="match status" value="1"/>
</dbReference>
<reference evidence="7" key="1">
    <citation type="submission" date="2020-07" db="EMBL/GenBank/DDBJ databases">
        <title>Huge and variable diversity of episymbiotic CPR bacteria and DPANN archaea in groundwater ecosystems.</title>
        <authorList>
            <person name="He C.Y."/>
            <person name="Keren R."/>
            <person name="Whittaker M."/>
            <person name="Farag I.F."/>
            <person name="Doudna J."/>
            <person name="Cate J.H.D."/>
            <person name="Banfield J.F."/>
        </authorList>
    </citation>
    <scope>NUCLEOTIDE SEQUENCE</scope>
    <source>
        <strain evidence="7">NC_groundwater_1664_Pr3_B-0.1um_52_9</strain>
    </source>
</reference>